<dbReference type="SUPFAM" id="SSF53187">
    <property type="entry name" value="Zn-dependent exopeptidases"/>
    <property type="match status" value="1"/>
</dbReference>
<accession>X0ZYJ1</accession>
<evidence type="ECO:0000259" key="1">
    <source>
        <dbReference type="Pfam" id="PF04389"/>
    </source>
</evidence>
<reference evidence="2" key="1">
    <citation type="journal article" date="2014" name="Front. Microbiol.">
        <title>High frequency of phylogenetically diverse reductive dehalogenase-homologous genes in deep subseafloor sedimentary metagenomes.</title>
        <authorList>
            <person name="Kawai M."/>
            <person name="Futagami T."/>
            <person name="Toyoda A."/>
            <person name="Takaki Y."/>
            <person name="Nishi S."/>
            <person name="Hori S."/>
            <person name="Arai W."/>
            <person name="Tsubouchi T."/>
            <person name="Morono Y."/>
            <person name="Uchiyama I."/>
            <person name="Ito T."/>
            <person name="Fujiyama A."/>
            <person name="Inagaki F."/>
            <person name="Takami H."/>
        </authorList>
    </citation>
    <scope>NUCLEOTIDE SEQUENCE</scope>
    <source>
        <strain evidence="2">Expedition CK06-06</strain>
    </source>
</reference>
<dbReference type="Pfam" id="PF04389">
    <property type="entry name" value="Peptidase_M28"/>
    <property type="match status" value="1"/>
</dbReference>
<dbReference type="Gene3D" id="3.40.630.10">
    <property type="entry name" value="Zn peptidases"/>
    <property type="match status" value="1"/>
</dbReference>
<dbReference type="InterPro" id="IPR007484">
    <property type="entry name" value="Peptidase_M28"/>
</dbReference>
<evidence type="ECO:0000313" key="2">
    <source>
        <dbReference type="EMBL" id="GAG74935.1"/>
    </source>
</evidence>
<gene>
    <name evidence="2" type="ORF">S01H4_32618</name>
</gene>
<dbReference type="EMBL" id="BART01017077">
    <property type="protein sequence ID" value="GAG74935.1"/>
    <property type="molecule type" value="Genomic_DNA"/>
</dbReference>
<name>X0ZYJ1_9ZZZZ</name>
<proteinExistence type="predicted"/>
<feature type="domain" description="Peptidase M28" evidence="1">
    <location>
        <begin position="38"/>
        <end position="112"/>
    </location>
</feature>
<sequence>ALYVGKYDGMKVRELAKSPNSQGNIILEGYKEASKANNIWGILPGQSEEMIMVSSHHDSAFKGASEDGTGVAMVLAQLRAWSKIPIEKRPKSLLFLLTAGHLYGGIGAETFALVQVSLIHHMAPNDYLYL</sequence>
<feature type="non-terminal residue" evidence="2">
    <location>
        <position position="1"/>
    </location>
</feature>
<protein>
    <recommendedName>
        <fullName evidence="1">Peptidase M28 domain-containing protein</fullName>
    </recommendedName>
</protein>
<comment type="caution">
    <text evidence="2">The sequence shown here is derived from an EMBL/GenBank/DDBJ whole genome shotgun (WGS) entry which is preliminary data.</text>
</comment>
<organism evidence="2">
    <name type="scientific">marine sediment metagenome</name>
    <dbReference type="NCBI Taxonomy" id="412755"/>
    <lineage>
        <taxon>unclassified sequences</taxon>
        <taxon>metagenomes</taxon>
        <taxon>ecological metagenomes</taxon>
    </lineage>
</organism>
<dbReference type="AlphaFoldDB" id="X0ZYJ1"/>